<dbReference type="NCBIfam" id="NF009455">
    <property type="entry name" value="PRK12815.1"/>
    <property type="match status" value="1"/>
</dbReference>
<comment type="caution">
    <text evidence="12">The sequence shown here is derived from an EMBL/GenBank/DDBJ whole genome shotgun (WGS) entry which is preliminary data.</text>
</comment>
<dbReference type="InterPro" id="IPR005479">
    <property type="entry name" value="CPAse_ATP-bd"/>
</dbReference>
<dbReference type="NCBIfam" id="NF003671">
    <property type="entry name" value="PRK05294.1"/>
    <property type="match status" value="1"/>
</dbReference>
<evidence type="ECO:0000256" key="1">
    <source>
        <dbReference type="ARBA" id="ARBA00009799"/>
    </source>
</evidence>
<evidence type="ECO:0000256" key="4">
    <source>
        <dbReference type="ARBA" id="ARBA00022605"/>
    </source>
</evidence>
<dbReference type="Gene3D" id="3.30.470.20">
    <property type="entry name" value="ATP-grasp fold, B domain"/>
    <property type="match status" value="2"/>
</dbReference>
<evidence type="ECO:0000256" key="5">
    <source>
        <dbReference type="ARBA" id="ARBA00022737"/>
    </source>
</evidence>
<feature type="domain" description="ATP-grasp" evidence="11">
    <location>
        <begin position="133"/>
        <end position="327"/>
    </location>
</feature>
<keyword evidence="4 10" id="KW-0028">Amino-acid biosynthesis</keyword>
<feature type="binding site" evidence="10">
    <location>
        <position position="284"/>
    </location>
    <ligand>
        <name>ATP</name>
        <dbReference type="ChEBI" id="CHEBI:30616"/>
        <label>1</label>
    </ligand>
</feature>
<dbReference type="PANTHER" id="PTHR11405:SF53">
    <property type="entry name" value="CARBAMOYL-PHOSPHATE SYNTHASE [AMMONIA], MITOCHONDRIAL"/>
    <property type="match status" value="1"/>
</dbReference>
<dbReference type="InterPro" id="IPR006275">
    <property type="entry name" value="CPSase_lsu"/>
</dbReference>
<dbReference type="EMBL" id="JBHSPF010000015">
    <property type="protein sequence ID" value="MFC5627864.1"/>
    <property type="molecule type" value="Genomic_DNA"/>
</dbReference>
<feature type="binding site" evidence="10">
    <location>
        <position position="208"/>
    </location>
    <ligand>
        <name>ATP</name>
        <dbReference type="ChEBI" id="CHEBI:30616"/>
        <label>1</label>
    </ligand>
</feature>
<dbReference type="HAMAP" id="MF_01210_B">
    <property type="entry name" value="CPSase_L_chain_B"/>
    <property type="match status" value="1"/>
</dbReference>
<dbReference type="InterPro" id="IPR005480">
    <property type="entry name" value="CPSase_lsu_oligo"/>
</dbReference>
<evidence type="ECO:0000256" key="6">
    <source>
        <dbReference type="ARBA" id="ARBA00022741"/>
    </source>
</evidence>
<feature type="binding site" evidence="10">
    <location>
        <position position="298"/>
    </location>
    <ligand>
        <name>Mg(2+)</name>
        <dbReference type="ChEBI" id="CHEBI:18420"/>
        <label>1</label>
    </ligand>
</feature>
<feature type="binding site" evidence="10">
    <location>
        <position position="778"/>
    </location>
    <ligand>
        <name>ATP</name>
        <dbReference type="ChEBI" id="CHEBI:30616"/>
        <label>2</label>
    </ligand>
</feature>
<keyword evidence="6 10" id="KW-0547">Nucleotide-binding</keyword>
<dbReference type="InterPro" id="IPR058047">
    <property type="entry name" value="CPSase_preATP-grasp"/>
</dbReference>
<keyword evidence="3 10" id="KW-0436">Ligase</keyword>
<evidence type="ECO:0000256" key="8">
    <source>
        <dbReference type="ARBA" id="ARBA00022975"/>
    </source>
</evidence>
<feature type="binding site" evidence="10">
    <location>
        <position position="835"/>
    </location>
    <ligand>
        <name>Mn(2+)</name>
        <dbReference type="ChEBI" id="CHEBI:29035"/>
        <label>4</label>
    </ligand>
</feature>
<protein>
    <recommendedName>
        <fullName evidence="10">Carbamoyl phosphate synthase large chain</fullName>
        <ecNumber evidence="10">6.3.4.16</ecNumber>
        <ecNumber evidence="10">6.3.5.5</ecNumber>
    </recommendedName>
    <alternativeName>
        <fullName evidence="10">Carbamoyl phosphate synthetase ammonia chain</fullName>
    </alternativeName>
</protein>
<dbReference type="InterPro" id="IPR016185">
    <property type="entry name" value="PreATP-grasp_dom_sf"/>
</dbReference>
<evidence type="ECO:0000313" key="12">
    <source>
        <dbReference type="EMBL" id="MFC5627864.1"/>
    </source>
</evidence>
<comment type="cofactor">
    <cofactor evidence="10">
        <name>Mg(2+)</name>
        <dbReference type="ChEBI" id="CHEBI:18420"/>
    </cofactor>
    <cofactor evidence="10">
        <name>Mn(2+)</name>
        <dbReference type="ChEBI" id="CHEBI:29035"/>
    </cofactor>
    <text evidence="10">Binds 4 Mg(2+) or Mn(2+) ions per subunit.</text>
</comment>
<feature type="binding site" evidence="10">
    <location>
        <position position="835"/>
    </location>
    <ligand>
        <name>Mg(2+)</name>
        <dbReference type="ChEBI" id="CHEBI:18420"/>
        <label>4</label>
    </ligand>
</feature>
<feature type="binding site" evidence="10">
    <location>
        <position position="129"/>
    </location>
    <ligand>
        <name>ATP</name>
        <dbReference type="ChEBI" id="CHEBI:30616"/>
        <label>1</label>
    </ligand>
</feature>
<feature type="binding site" evidence="10">
    <location>
        <position position="176"/>
    </location>
    <ligand>
        <name>ATP</name>
        <dbReference type="ChEBI" id="CHEBI:30616"/>
        <label>1</label>
    </ligand>
</feature>
<feature type="binding site" evidence="10">
    <location>
        <position position="833"/>
    </location>
    <ligand>
        <name>Mn(2+)</name>
        <dbReference type="ChEBI" id="CHEBI:29035"/>
        <label>4</label>
    </ligand>
</feature>
<comment type="pathway">
    <text evidence="10">Pyrimidine metabolism; UMP biosynthesis via de novo pathway; (S)-dihydroorotate from bicarbonate: step 1/3.</text>
</comment>
<feature type="binding site" evidence="10">
    <location>
        <position position="747"/>
    </location>
    <ligand>
        <name>ATP</name>
        <dbReference type="ChEBI" id="CHEBI:30616"/>
        <label>2</label>
    </ligand>
</feature>
<dbReference type="Pfam" id="PF25596">
    <property type="entry name" value="CPSase_L_D1"/>
    <property type="match status" value="2"/>
</dbReference>
<feature type="binding site" evidence="10">
    <location>
        <position position="781"/>
    </location>
    <ligand>
        <name>ATP</name>
        <dbReference type="ChEBI" id="CHEBI:30616"/>
        <label>2</label>
    </ligand>
</feature>
<dbReference type="Pfam" id="PF02786">
    <property type="entry name" value="CPSase_L_D2"/>
    <property type="match status" value="2"/>
</dbReference>
<gene>
    <name evidence="10" type="primary">carB</name>
    <name evidence="12" type="ORF">ACFPTR_03010</name>
</gene>
<dbReference type="PROSITE" id="PS00866">
    <property type="entry name" value="CPSASE_1"/>
    <property type="match status" value="2"/>
</dbReference>
<evidence type="ECO:0000256" key="2">
    <source>
        <dbReference type="ARBA" id="ARBA00022571"/>
    </source>
</evidence>
<dbReference type="Gene3D" id="3.30.1490.20">
    <property type="entry name" value="ATP-grasp fold, A domain"/>
    <property type="match status" value="1"/>
</dbReference>
<accession>A0ABW0U6K1</accession>
<feature type="binding site" evidence="10">
    <location>
        <position position="753"/>
    </location>
    <ligand>
        <name>ATP</name>
        <dbReference type="ChEBI" id="CHEBI:30616"/>
        <label>2</label>
    </ligand>
</feature>
<comment type="function">
    <text evidence="10">Large subunit of the glutamine-dependent carbamoyl phosphate synthetase (CPSase). CPSase catalyzes the formation of carbamoyl phosphate from the ammonia moiety of glutamine, carbonate, and phosphate donated by ATP, constituting the first step of 2 biosynthetic pathways, one leading to arginine and/or urea and the other to pyrimidine nucleotides. The large subunit (synthetase) binds the substrates ammonia (free or transferred from glutamine from the small subunit), hydrogencarbonate and ATP and carries out an ATP-coupled ligase reaction, activating hydrogencarbonate by forming carboxy phosphate which reacts with ammonia to form carbamoyl phosphate.</text>
</comment>
<keyword evidence="8 10" id="KW-0665">Pyrimidine biosynthesis</keyword>
<feature type="binding site" evidence="10">
    <location>
        <position position="298"/>
    </location>
    <ligand>
        <name>Mn(2+)</name>
        <dbReference type="ChEBI" id="CHEBI:29035"/>
        <label>2</label>
    </ligand>
</feature>
<feature type="binding site" evidence="10">
    <location>
        <position position="821"/>
    </location>
    <ligand>
        <name>ATP</name>
        <dbReference type="ChEBI" id="CHEBI:30616"/>
        <label>2</label>
    </ligand>
</feature>
<feature type="binding site" evidence="10">
    <location>
        <position position="243"/>
    </location>
    <ligand>
        <name>ATP</name>
        <dbReference type="ChEBI" id="CHEBI:30616"/>
        <label>1</label>
    </ligand>
</feature>
<dbReference type="Pfam" id="PF02787">
    <property type="entry name" value="CPSase_L_D3"/>
    <property type="match status" value="1"/>
</dbReference>
<feature type="binding site" evidence="10">
    <location>
        <position position="833"/>
    </location>
    <ligand>
        <name>Mg(2+)</name>
        <dbReference type="ChEBI" id="CHEBI:18420"/>
        <label>4</label>
    </ligand>
</feature>
<feature type="region of interest" description="Carboxyphosphate synthetic domain" evidence="10">
    <location>
        <begin position="1"/>
        <end position="401"/>
    </location>
</feature>
<keyword evidence="7 10" id="KW-0067">ATP-binding</keyword>
<dbReference type="NCBIfam" id="TIGR01369">
    <property type="entry name" value="CPSaseII_lrg"/>
    <property type="match status" value="1"/>
</dbReference>
<keyword evidence="5 10" id="KW-0677">Repeat</keyword>
<sequence>MPKQTSMKKVLVIGSGPIVIGQAAEFDYSGTQACLALREEGLEVILVNNNPATVMTDESCADKVYFEPLTVASIEKIIERENPDGLLATLGGQTGLNLAFALHKNNILQKYNVQLLGTPITSIQQGEDRELFRALMHELGEPVPESEIVENVEEAVMFANATGYPIIVRPAYTLGGGGGGIANTEEELRYIVKGGLDASPIHQCLIEKSIAGFKEIEFEVMRDENDTCITICSMENIDPVGIHTGDSIVVAPAQTLTDEEYQMLRTAAMKVVRALKIVGGCNVQFALDPHSKQYYFIEVNPRVSRSSALASKATGYPIARIAAKLSIGYLLHELKNPMTGYTFASFEPALDYLVVKFPRWPFDKFVEADRTLGTQMKATGEVMAIERNFIAAIQKAVRSLELKVEGLSLPSLRNKSVETLFTLLDQQDDQRFFILLELLRRDISIDVLHEKTKMNRYFLHAFLTLVQLEKDIQETTWHNVTKEQLFQWKKAGFSDEWLASQWNISTHTIYEKRKEWDLFPSYHMVDTSAAEYHAKTPYFYSSWQQMSEKKEQTGKPKILIIGSGPIRIGQGIEFDYCSVHGALEVQKHGYEAVIINNNPETVSTDFHMADHLYFEPLTAEDVLHVAKREQVEAVIVQLGGQTGISLTEALEKAGLNVLGTSADTIDQLEDRGRFYAFMKDVNVPHIPGVTGENEEDVIEKARSIGFPVLLRPSYVIGGQGMAILTDEEELTTYLQSDMVTYPILIDAFFPGIELEVDVVTDGKDIWIPGIMEHIERAGVHSGDSMAVTPPFSLTKEMKDKVVAYTKRIARGMDFTGIFNIQFVWMDGELYVIEVNPRASRTVPILSKVTGTNLIEGAVHMWLGRSLKEWKNGKVGLGEETPYYTVKAPVFSNEKLAGMDPILEAEMKSTGELIGIGRNKEEALKKAFAWSESHTPLLFKKTGSVFCDIDNTLQKETERPLQELRALGYTLVTEEEYPFSTWIQRDEAVLYISLPKVGFQTGKKRRQEALKQRKTIVTNPQTLSVIVEALKEESVQTRSLEEWLSTMKSIHEGV</sequence>
<evidence type="ECO:0000256" key="10">
    <source>
        <dbReference type="HAMAP-Rule" id="MF_01210"/>
    </source>
</evidence>
<dbReference type="PROSITE" id="PS00867">
    <property type="entry name" value="CPSASE_2"/>
    <property type="match status" value="2"/>
</dbReference>
<feature type="binding site" evidence="10">
    <location>
        <position position="298"/>
    </location>
    <ligand>
        <name>Mg(2+)</name>
        <dbReference type="ChEBI" id="CHEBI:18420"/>
        <label>2</label>
    </ligand>
</feature>
<dbReference type="InterPro" id="IPR005483">
    <property type="entry name" value="CPSase_dom"/>
</dbReference>
<feature type="binding site" evidence="10">
    <location>
        <position position="242"/>
    </location>
    <ligand>
        <name>ATP</name>
        <dbReference type="ChEBI" id="CHEBI:30616"/>
        <label>1</label>
    </ligand>
</feature>
<feature type="binding site" evidence="10">
    <location>
        <position position="821"/>
    </location>
    <ligand>
        <name>Mg(2+)</name>
        <dbReference type="ChEBI" id="CHEBI:18420"/>
        <label>3</label>
    </ligand>
</feature>
<evidence type="ECO:0000256" key="9">
    <source>
        <dbReference type="ARBA" id="ARBA00047359"/>
    </source>
</evidence>
<comment type="domain">
    <text evidence="10">The large subunit is composed of 2 ATP-grasp domains that are involved in binding the 2 ATP molecules needed for carbamoyl phosphate synthesis. The N-terminal ATP-grasp domain (referred to as the carboxyphosphate synthetic component) catalyzes the ATP-dependent phosphorylation of hydrogencarbonate to carboxyphosphate and the subsequent nucleophilic attack by ammonia to form a carbamate intermediate. The C-terminal ATP-grasp domain (referred to as the carbamoyl phosphate synthetic component) then catalyzes the phosphorylation of carbamate with the second ATP to form the end product carbamoyl phosphate. The reactive and unstable enzyme intermediates are sequentially channeled from one active site to the next through the interior of the protein over a distance of at least 96 A.</text>
</comment>
<dbReference type="SUPFAM" id="SSF56059">
    <property type="entry name" value="Glutathione synthetase ATP-binding domain-like"/>
    <property type="match status" value="2"/>
</dbReference>
<feature type="binding site" evidence="10">
    <location>
        <position position="215"/>
    </location>
    <ligand>
        <name>ATP</name>
        <dbReference type="ChEBI" id="CHEBI:30616"/>
        <label>1</label>
    </ligand>
</feature>
<comment type="similarity">
    <text evidence="1 10">Belongs to the CarB family.</text>
</comment>
<feature type="region of interest" description="Allosteric domain" evidence="10">
    <location>
        <begin position="932"/>
        <end position="1053"/>
    </location>
</feature>
<reference evidence="13" key="1">
    <citation type="journal article" date="2019" name="Int. J. Syst. Evol. Microbiol.">
        <title>The Global Catalogue of Microorganisms (GCM) 10K type strain sequencing project: providing services to taxonomists for standard genome sequencing and annotation.</title>
        <authorList>
            <consortium name="The Broad Institute Genomics Platform"/>
            <consortium name="The Broad Institute Genome Sequencing Center for Infectious Disease"/>
            <person name="Wu L."/>
            <person name="Ma J."/>
        </authorList>
    </citation>
    <scope>NUCLEOTIDE SEQUENCE [LARGE SCALE GENOMIC DNA]</scope>
    <source>
        <strain evidence="13">CGMCC 1.15790</strain>
    </source>
</reference>
<dbReference type="Proteomes" id="UP001596143">
    <property type="component" value="Unassembled WGS sequence"/>
</dbReference>
<feature type="binding site" evidence="10">
    <location>
        <position position="711"/>
    </location>
    <ligand>
        <name>ATP</name>
        <dbReference type="ChEBI" id="CHEBI:30616"/>
        <label>2</label>
    </ligand>
</feature>
<dbReference type="EC" id="6.3.4.16" evidence="10"/>
<feature type="binding site" evidence="10">
    <location>
        <position position="298"/>
    </location>
    <ligand>
        <name>ATP</name>
        <dbReference type="ChEBI" id="CHEBI:30616"/>
        <label>1</label>
    </ligand>
</feature>
<evidence type="ECO:0000256" key="7">
    <source>
        <dbReference type="ARBA" id="ARBA00022840"/>
    </source>
</evidence>
<feature type="domain" description="ATP-grasp" evidence="11">
    <location>
        <begin position="675"/>
        <end position="862"/>
    </location>
</feature>
<feature type="binding site" evidence="10">
    <location>
        <position position="175"/>
    </location>
    <ligand>
        <name>ATP</name>
        <dbReference type="ChEBI" id="CHEBI:30616"/>
        <label>1</label>
    </ligand>
</feature>
<dbReference type="RefSeq" id="WP_270896252.1">
    <property type="nucleotide sequence ID" value="NZ_JBHSPF010000015.1"/>
</dbReference>
<feature type="binding site" evidence="10">
    <location>
        <position position="169"/>
    </location>
    <ligand>
        <name>ATP</name>
        <dbReference type="ChEBI" id="CHEBI:30616"/>
        <label>1</label>
    </ligand>
</feature>
<feature type="binding site" evidence="10">
    <location>
        <position position="284"/>
    </location>
    <ligand>
        <name>Mn(2+)</name>
        <dbReference type="ChEBI" id="CHEBI:29035"/>
        <label>1</label>
    </ligand>
</feature>
<dbReference type="PRINTS" id="PR00098">
    <property type="entry name" value="CPSASE"/>
</dbReference>
<feature type="binding site" evidence="10">
    <location>
        <position position="780"/>
    </location>
    <ligand>
        <name>ATP</name>
        <dbReference type="ChEBI" id="CHEBI:30616"/>
        <label>2</label>
    </ligand>
</feature>
<dbReference type="InterPro" id="IPR013815">
    <property type="entry name" value="ATP_grasp_subdomain_1"/>
</dbReference>
<feature type="binding site" evidence="10">
    <location>
        <position position="833"/>
    </location>
    <ligand>
        <name>ATP</name>
        <dbReference type="ChEBI" id="CHEBI:30616"/>
        <label>2</label>
    </ligand>
</feature>
<comment type="subunit">
    <text evidence="10">Composed of two chains; the small (or glutamine) chain promotes the hydrolysis of glutamine to ammonia, which is used by the large (or ammonia) chain to synthesize carbamoyl phosphate. Tetramer of heterodimers (alpha,beta)4.</text>
</comment>
<dbReference type="SUPFAM" id="SSF48108">
    <property type="entry name" value="Carbamoyl phosphate synthetase, large subunit connection domain"/>
    <property type="match status" value="1"/>
</dbReference>
<name>A0ABW0U6K1_9BACI</name>
<keyword evidence="2 10" id="KW-0055">Arginine biosynthesis</keyword>
<feature type="binding site" evidence="10">
    <location>
        <position position="779"/>
    </location>
    <ligand>
        <name>ATP</name>
        <dbReference type="ChEBI" id="CHEBI:30616"/>
        <label>2</label>
    </ligand>
</feature>
<dbReference type="EC" id="6.3.5.5" evidence="10"/>
<feature type="binding site" evidence="10">
    <location>
        <position position="241"/>
    </location>
    <ligand>
        <name>ATP</name>
        <dbReference type="ChEBI" id="CHEBI:30616"/>
        <label>1</label>
    </ligand>
</feature>
<feature type="binding site" evidence="10">
    <location>
        <position position="284"/>
    </location>
    <ligand>
        <name>Mg(2+)</name>
        <dbReference type="ChEBI" id="CHEBI:18420"/>
        <label>1</label>
    </ligand>
</feature>
<feature type="binding site" evidence="10">
    <location>
        <position position="300"/>
    </location>
    <ligand>
        <name>Mg(2+)</name>
        <dbReference type="ChEBI" id="CHEBI:18420"/>
        <label>2</label>
    </ligand>
</feature>
<dbReference type="PANTHER" id="PTHR11405">
    <property type="entry name" value="CARBAMOYLTRANSFERASE FAMILY MEMBER"/>
    <property type="match status" value="1"/>
</dbReference>
<feature type="binding site" evidence="10">
    <location>
        <position position="821"/>
    </location>
    <ligand>
        <name>Mn(2+)</name>
        <dbReference type="ChEBI" id="CHEBI:29035"/>
        <label>3</label>
    </ligand>
</feature>
<evidence type="ECO:0000313" key="13">
    <source>
        <dbReference type="Proteomes" id="UP001596143"/>
    </source>
</evidence>
<dbReference type="PROSITE" id="PS50975">
    <property type="entry name" value="ATP_GRASP"/>
    <property type="match status" value="2"/>
</dbReference>
<evidence type="ECO:0000256" key="3">
    <source>
        <dbReference type="ARBA" id="ARBA00022598"/>
    </source>
</evidence>
<organism evidence="12 13">
    <name type="scientific">Aliibacillus thermotolerans</name>
    <dbReference type="NCBI Taxonomy" id="1834418"/>
    <lineage>
        <taxon>Bacteria</taxon>
        <taxon>Bacillati</taxon>
        <taxon>Bacillota</taxon>
        <taxon>Bacilli</taxon>
        <taxon>Bacillales</taxon>
        <taxon>Bacillaceae</taxon>
        <taxon>Aliibacillus</taxon>
    </lineage>
</organism>
<feature type="binding site" evidence="10">
    <location>
        <position position="833"/>
    </location>
    <ligand>
        <name>Mn(2+)</name>
        <dbReference type="ChEBI" id="CHEBI:29035"/>
        <label>3</label>
    </ligand>
</feature>
<comment type="caution">
    <text evidence="10">Lacks conserved residue(s) required for the propagation of feature annotation.</text>
</comment>
<dbReference type="InterPro" id="IPR036897">
    <property type="entry name" value="CarbamoylP_synth_lsu_oligo_sf"/>
</dbReference>
<feature type="binding site" evidence="10">
    <location>
        <position position="300"/>
    </location>
    <ligand>
        <name>Mn(2+)</name>
        <dbReference type="ChEBI" id="CHEBI:29035"/>
        <label>2</label>
    </ligand>
</feature>
<dbReference type="InterPro" id="IPR011761">
    <property type="entry name" value="ATP-grasp"/>
</dbReference>
<dbReference type="Gene3D" id="3.40.50.20">
    <property type="match status" value="2"/>
</dbReference>
<keyword evidence="13" id="KW-1185">Reference proteome</keyword>
<proteinExistence type="inferred from homology"/>
<dbReference type="SMART" id="SM01096">
    <property type="entry name" value="CPSase_L_D3"/>
    <property type="match status" value="1"/>
</dbReference>
<feature type="binding site" evidence="10">
    <location>
        <position position="833"/>
    </location>
    <ligand>
        <name>Mg(2+)</name>
        <dbReference type="ChEBI" id="CHEBI:18420"/>
        <label>3</label>
    </ligand>
</feature>
<dbReference type="SUPFAM" id="SSF52440">
    <property type="entry name" value="PreATP-grasp domain"/>
    <property type="match status" value="2"/>
</dbReference>
<dbReference type="Gene3D" id="1.10.1030.10">
    <property type="entry name" value="Carbamoyl-phosphate synthetase, large subunit oligomerisation domain"/>
    <property type="match status" value="1"/>
</dbReference>
<comment type="pathway">
    <text evidence="10">Amino-acid biosynthesis; L-arginine biosynthesis; carbamoyl phosphate from bicarbonate: step 1/1.</text>
</comment>
<feature type="binding site" evidence="10">
    <location>
        <position position="298"/>
    </location>
    <ligand>
        <name>Mn(2+)</name>
        <dbReference type="ChEBI" id="CHEBI:29035"/>
        <label>1</label>
    </ligand>
</feature>
<comment type="catalytic activity">
    <reaction evidence="9 10">
        <text>hydrogencarbonate + NH4(+) + 2 ATP = carbamoyl phosphate + 2 ADP + phosphate + 2 H(+)</text>
        <dbReference type="Rhea" id="RHEA:18029"/>
        <dbReference type="ChEBI" id="CHEBI:15378"/>
        <dbReference type="ChEBI" id="CHEBI:17544"/>
        <dbReference type="ChEBI" id="CHEBI:28938"/>
        <dbReference type="ChEBI" id="CHEBI:30616"/>
        <dbReference type="ChEBI" id="CHEBI:43474"/>
        <dbReference type="ChEBI" id="CHEBI:58228"/>
        <dbReference type="ChEBI" id="CHEBI:456216"/>
        <dbReference type="EC" id="6.3.4.16"/>
    </reaction>
</comment>
<comment type="catalytic activity">
    <reaction evidence="10">
        <text>hydrogencarbonate + L-glutamine + 2 ATP + H2O = carbamoyl phosphate + L-glutamate + 2 ADP + phosphate + 2 H(+)</text>
        <dbReference type="Rhea" id="RHEA:18633"/>
        <dbReference type="ChEBI" id="CHEBI:15377"/>
        <dbReference type="ChEBI" id="CHEBI:15378"/>
        <dbReference type="ChEBI" id="CHEBI:17544"/>
        <dbReference type="ChEBI" id="CHEBI:29985"/>
        <dbReference type="ChEBI" id="CHEBI:30616"/>
        <dbReference type="ChEBI" id="CHEBI:43474"/>
        <dbReference type="ChEBI" id="CHEBI:58228"/>
        <dbReference type="ChEBI" id="CHEBI:58359"/>
        <dbReference type="ChEBI" id="CHEBI:456216"/>
        <dbReference type="EC" id="6.3.5.5"/>
    </reaction>
</comment>
<evidence type="ECO:0000259" key="11">
    <source>
        <dbReference type="PROSITE" id="PS50975"/>
    </source>
</evidence>
<feature type="binding site" evidence="10">
    <location>
        <position position="210"/>
    </location>
    <ligand>
        <name>ATP</name>
        <dbReference type="ChEBI" id="CHEBI:30616"/>
        <label>1</label>
    </ligand>
</feature>